<dbReference type="PROSITE" id="PS50222">
    <property type="entry name" value="EF_HAND_2"/>
    <property type="match status" value="1"/>
</dbReference>
<dbReference type="CDD" id="cd00051">
    <property type="entry name" value="EFh"/>
    <property type="match status" value="1"/>
</dbReference>
<feature type="compositionally biased region" description="Basic and acidic residues" evidence="2">
    <location>
        <begin position="35"/>
        <end position="48"/>
    </location>
</feature>
<dbReference type="InterPro" id="IPR002048">
    <property type="entry name" value="EF_hand_dom"/>
</dbReference>
<dbReference type="Proteomes" id="UP000243459">
    <property type="component" value="Chromosome 10"/>
</dbReference>
<protein>
    <recommendedName>
        <fullName evidence="3">EF-hand domain-containing protein</fullName>
    </recommendedName>
</protein>
<evidence type="ECO:0000259" key="3">
    <source>
        <dbReference type="PROSITE" id="PS50222"/>
    </source>
</evidence>
<proteinExistence type="predicted"/>
<dbReference type="InterPro" id="IPR018247">
    <property type="entry name" value="EF_Hand_1_Ca_BS"/>
</dbReference>
<feature type="region of interest" description="Disordered" evidence="2">
    <location>
        <begin position="71"/>
        <end position="157"/>
    </location>
</feature>
<dbReference type="Gene3D" id="1.10.238.10">
    <property type="entry name" value="EF-hand"/>
    <property type="match status" value="1"/>
</dbReference>
<dbReference type="GO" id="GO:0005509">
    <property type="term" value="F:calcium ion binding"/>
    <property type="evidence" value="ECO:0007669"/>
    <property type="project" value="InterPro"/>
</dbReference>
<feature type="compositionally biased region" description="Acidic residues" evidence="2">
    <location>
        <begin position="95"/>
        <end position="124"/>
    </location>
</feature>
<dbReference type="Pfam" id="PF13499">
    <property type="entry name" value="EF-hand_7"/>
    <property type="match status" value="1"/>
</dbReference>
<evidence type="ECO:0000313" key="5">
    <source>
        <dbReference type="Proteomes" id="UP000243459"/>
    </source>
</evidence>
<dbReference type="SUPFAM" id="SSF47473">
    <property type="entry name" value="EF-hand"/>
    <property type="match status" value="1"/>
</dbReference>
<organism evidence="4 5">
    <name type="scientific">Asparagus officinalis</name>
    <name type="common">Garden asparagus</name>
    <dbReference type="NCBI Taxonomy" id="4686"/>
    <lineage>
        <taxon>Eukaryota</taxon>
        <taxon>Viridiplantae</taxon>
        <taxon>Streptophyta</taxon>
        <taxon>Embryophyta</taxon>
        <taxon>Tracheophyta</taxon>
        <taxon>Spermatophyta</taxon>
        <taxon>Magnoliopsida</taxon>
        <taxon>Liliopsida</taxon>
        <taxon>Asparagales</taxon>
        <taxon>Asparagaceae</taxon>
        <taxon>Asparagoideae</taxon>
        <taxon>Asparagus</taxon>
    </lineage>
</organism>
<keyword evidence="5" id="KW-1185">Reference proteome</keyword>
<feature type="domain" description="EF-hand" evidence="3">
    <location>
        <begin position="291"/>
        <end position="326"/>
    </location>
</feature>
<sequence length="332" mass="37718">MEEASPSSSNPRRQRRRQQQQEKEEEEEEEEEEEGKAKEASDYEQQRLARIRENRARLEALGLPNLASSLLLSSSKQRGQTQNKGKQKQKRNGKEDEDEYRPSDEDDDDDDGGSCSSSEEEEEGEQRKGKEKVSLKTSSIKKRASVKRKQDDADQVDDGDAALHQVCMYMAYETPALALFPLCVRLLEFWSALLDCNPLAGSITQDSTEAFHVVSSSSDRTEAGANVRSKKDKANMQGPAGRKKSRQMNKSRVQLTEDEMVAYFFTIDETGKGYISLRDLQRLVFAHDFNWTETEIATMIHSFDSDRDGKLNLEDFRAIVCRCNMMQDTGNS</sequence>
<dbReference type="SMART" id="SM00054">
    <property type="entry name" value="EFh"/>
    <property type="match status" value="2"/>
</dbReference>
<dbReference type="InterPro" id="IPR011992">
    <property type="entry name" value="EF-hand-dom_pair"/>
</dbReference>
<feature type="compositionally biased region" description="Low complexity" evidence="2">
    <location>
        <begin position="71"/>
        <end position="84"/>
    </location>
</feature>
<keyword evidence="1" id="KW-0106">Calcium</keyword>
<dbReference type="EMBL" id="CM007390">
    <property type="protein sequence ID" value="ONK55712.1"/>
    <property type="molecule type" value="Genomic_DNA"/>
</dbReference>
<dbReference type="OMA" id="VRCNMIK"/>
<feature type="region of interest" description="Disordered" evidence="2">
    <location>
        <begin position="1"/>
        <end position="48"/>
    </location>
</feature>
<reference evidence="5" key="1">
    <citation type="journal article" date="2017" name="Nat. Commun.">
        <title>The asparagus genome sheds light on the origin and evolution of a young Y chromosome.</title>
        <authorList>
            <person name="Harkess A."/>
            <person name="Zhou J."/>
            <person name="Xu C."/>
            <person name="Bowers J.E."/>
            <person name="Van der Hulst R."/>
            <person name="Ayyampalayam S."/>
            <person name="Mercati F."/>
            <person name="Riccardi P."/>
            <person name="McKain M.R."/>
            <person name="Kakrana A."/>
            <person name="Tang H."/>
            <person name="Ray J."/>
            <person name="Groenendijk J."/>
            <person name="Arikit S."/>
            <person name="Mathioni S.M."/>
            <person name="Nakano M."/>
            <person name="Shan H."/>
            <person name="Telgmann-Rauber A."/>
            <person name="Kanno A."/>
            <person name="Yue Z."/>
            <person name="Chen H."/>
            <person name="Li W."/>
            <person name="Chen Y."/>
            <person name="Xu X."/>
            <person name="Zhang Y."/>
            <person name="Luo S."/>
            <person name="Chen H."/>
            <person name="Gao J."/>
            <person name="Mao Z."/>
            <person name="Pires J.C."/>
            <person name="Luo M."/>
            <person name="Kudrna D."/>
            <person name="Wing R.A."/>
            <person name="Meyers B.C."/>
            <person name="Yi K."/>
            <person name="Kong H."/>
            <person name="Lavrijsen P."/>
            <person name="Sunseri F."/>
            <person name="Falavigna A."/>
            <person name="Ye Y."/>
            <person name="Leebens-Mack J.H."/>
            <person name="Chen G."/>
        </authorList>
    </citation>
    <scope>NUCLEOTIDE SEQUENCE [LARGE SCALE GENOMIC DNA]</scope>
    <source>
        <strain evidence="5">cv. DH0086</strain>
    </source>
</reference>
<evidence type="ECO:0000256" key="1">
    <source>
        <dbReference type="ARBA" id="ARBA00022837"/>
    </source>
</evidence>
<feature type="compositionally biased region" description="Acidic residues" evidence="2">
    <location>
        <begin position="23"/>
        <end position="34"/>
    </location>
</feature>
<evidence type="ECO:0000313" key="4">
    <source>
        <dbReference type="EMBL" id="ONK55712.1"/>
    </source>
</evidence>
<feature type="compositionally biased region" description="Polar residues" evidence="2">
    <location>
        <begin position="1"/>
        <end position="11"/>
    </location>
</feature>
<dbReference type="AlphaFoldDB" id="A0A5P1DZK6"/>
<evidence type="ECO:0000256" key="2">
    <source>
        <dbReference type="SAM" id="MobiDB-lite"/>
    </source>
</evidence>
<gene>
    <name evidence="4" type="ORF">A4U43_C10F230</name>
</gene>
<name>A0A5P1DZK6_ASPOF</name>
<dbReference type="PROSITE" id="PS00018">
    <property type="entry name" value="EF_HAND_1"/>
    <property type="match status" value="1"/>
</dbReference>
<accession>A0A5P1DZK6</accession>
<dbReference type="Gramene" id="ONK55712">
    <property type="protein sequence ID" value="ONK55712"/>
    <property type="gene ID" value="A4U43_C10F230"/>
</dbReference>
<feature type="compositionally biased region" description="Basic and acidic residues" evidence="2">
    <location>
        <begin position="125"/>
        <end position="134"/>
    </location>
</feature>
<feature type="region of interest" description="Disordered" evidence="2">
    <location>
        <begin position="214"/>
        <end position="251"/>
    </location>
</feature>